<dbReference type="AlphaFoldDB" id="A0A848EVX3"/>
<proteinExistence type="predicted"/>
<evidence type="ECO:0000313" key="1">
    <source>
        <dbReference type="EMBL" id="NMK40052.1"/>
    </source>
</evidence>
<comment type="caution">
    <text evidence="1">The sequence shown here is derived from an EMBL/GenBank/DDBJ whole genome shotgun (WGS) entry which is preliminary data.</text>
</comment>
<gene>
    <name evidence="1" type="ORF">HG933_11890</name>
</gene>
<dbReference type="InterPro" id="IPR018755">
    <property type="entry name" value="Phage_Mu_Gp48"/>
</dbReference>
<dbReference type="RefSeq" id="WP_169014059.1">
    <property type="nucleotide sequence ID" value="NZ_JABBJH010000033.1"/>
</dbReference>
<dbReference type="EMBL" id="JABBJH010000033">
    <property type="protein sequence ID" value="NMK40052.1"/>
    <property type="molecule type" value="Genomic_DNA"/>
</dbReference>
<organism evidence="1 2">
    <name type="scientific">Megasphaera elsdenii</name>
    <dbReference type="NCBI Taxonomy" id="907"/>
    <lineage>
        <taxon>Bacteria</taxon>
        <taxon>Bacillati</taxon>
        <taxon>Bacillota</taxon>
        <taxon>Negativicutes</taxon>
        <taxon>Veillonellales</taxon>
        <taxon>Veillonellaceae</taxon>
        <taxon>Megasphaera</taxon>
    </lineage>
</organism>
<dbReference type="Pfam" id="PF10076">
    <property type="entry name" value="Phage_Mu_Gp48"/>
    <property type="match status" value="1"/>
</dbReference>
<protein>
    <submittedName>
        <fullName evidence="1">DUF2313 domain-containing protein</fullName>
    </submittedName>
</protein>
<dbReference type="Proteomes" id="UP000536773">
    <property type="component" value="Unassembled WGS sequence"/>
</dbReference>
<accession>A0A848EVX3</accession>
<sequence length="217" mass="24445">MADTPDFQFLRNTPVDLSRYLPAFLFRDTSFSDTLNTLSYEHEAQRLTLTDAAQQAFVKTATWGLDDWEEFVGLEHNPVDTVQTRRNKILMKLAGADSVTVPFLTRLVNLYVADSQAVVIDHPDTYRIEILYHGGQIMNYAKLRDAVNIYIPAHIGYKLVTITQADLSYHGAGTVQIYAKQSVDMTTNYHNEAAESSRYIAGIVAQNYKQISIMGGQ</sequence>
<reference evidence="1 2" key="1">
    <citation type="submission" date="2020-04" db="EMBL/GenBank/DDBJ databases">
        <authorList>
            <person name="Hitch T.C.A."/>
            <person name="Wylensek D."/>
            <person name="Clavel T."/>
        </authorList>
    </citation>
    <scope>NUCLEOTIDE SEQUENCE [LARGE SCALE GENOMIC DNA]</scope>
    <source>
        <strain evidence="1 2">WCA-386-APC-2A</strain>
    </source>
</reference>
<name>A0A848EVX3_MEGEL</name>
<evidence type="ECO:0000313" key="2">
    <source>
        <dbReference type="Proteomes" id="UP000536773"/>
    </source>
</evidence>